<dbReference type="PANTHER" id="PTHR39184">
    <property type="match status" value="1"/>
</dbReference>
<keyword evidence="4" id="KW-1185">Reference proteome</keyword>
<sequence>MANTKFKISKKCFNDVYLPQLENHNSRFNVFYGGAGSGKSHFVFSKMVFKYLKYSNRKCLVVRKVSNTLRDSCFALVKSILSDWQLYEQCKVNKTDLTIELPNGSHFIFKGMDDPEKIKSIANIDDIVVEECTEIDEFDFDQLSLRLRSRNLYNQVHCMFNPVSKENWVYKRWFKEGAVYNKENTVILHTTYKDNKFLPREYIDNLLDMERTNQAYYRIYALGEFATLDKLIYTNWQVKGFDYREILKTVKDSKAIFSLDFGFTNDPTAFVCSILDEINKKIWIFDGFEEKGLLNDEIAKKIIWMGYRKEVITCDSAEPKSIEELKRNGLDRVRGATKGKDSILNGINLLQQYEIIILPSLTWIIEEFKNYTWKKGKDGEYINVPIDKYNHSLDSLRYGVTTEIGTKKITLSFFDRSSLF</sequence>
<gene>
    <name evidence="3" type="ORF">TEMA_01720</name>
</gene>
<organism evidence="3 4">
    <name type="scientific">Terrisporobacter mayombei</name>
    <dbReference type="NCBI Taxonomy" id="1541"/>
    <lineage>
        <taxon>Bacteria</taxon>
        <taxon>Bacillati</taxon>
        <taxon>Bacillota</taxon>
        <taxon>Clostridia</taxon>
        <taxon>Peptostreptococcales</taxon>
        <taxon>Peptostreptococcaceae</taxon>
        <taxon>Terrisporobacter</taxon>
    </lineage>
</organism>
<proteinExistence type="predicted"/>
<name>A0ABY9PY93_9FIRM</name>
<reference evidence="3 4" key="1">
    <citation type="submission" date="2022-07" db="EMBL/GenBank/DDBJ databases">
        <title>Genome sequence of Terrisporobacter mayombei DSM6539.</title>
        <authorList>
            <person name="Boeer T."/>
            <person name="Bengelsdorf F.R."/>
            <person name="Daniel R."/>
            <person name="Poehlein A."/>
        </authorList>
    </citation>
    <scope>NUCLEOTIDE SEQUENCE [LARGE SCALE GENOMIC DNA]</scope>
    <source>
        <strain evidence="3 4">DSM 6539</strain>
    </source>
</reference>
<dbReference type="Gene3D" id="3.40.50.300">
    <property type="entry name" value="P-loop containing nucleotide triphosphate hydrolases"/>
    <property type="match status" value="1"/>
</dbReference>
<evidence type="ECO:0008006" key="5">
    <source>
        <dbReference type="Google" id="ProtNLM"/>
    </source>
</evidence>
<dbReference type="InterPro" id="IPR027417">
    <property type="entry name" value="P-loop_NTPase"/>
</dbReference>
<dbReference type="Pfam" id="PF17288">
    <property type="entry name" value="Terminase_3C"/>
    <property type="match status" value="1"/>
</dbReference>
<dbReference type="InterPro" id="IPR035412">
    <property type="entry name" value="Terminase_L_N"/>
</dbReference>
<evidence type="ECO:0000259" key="1">
    <source>
        <dbReference type="Pfam" id="PF04466"/>
    </source>
</evidence>
<dbReference type="InterPro" id="IPR006437">
    <property type="entry name" value="Phage_terminase_lsu"/>
</dbReference>
<protein>
    <recommendedName>
        <fullName evidence="5">PBSX family phage terminase large subunit</fullName>
    </recommendedName>
</protein>
<dbReference type="InterPro" id="IPR052380">
    <property type="entry name" value="Viral_DNA_packaging_terminase"/>
</dbReference>
<dbReference type="RefSeq" id="WP_228106624.1">
    <property type="nucleotide sequence ID" value="NZ_CP101637.1"/>
</dbReference>
<dbReference type="InterPro" id="IPR035413">
    <property type="entry name" value="Terminase_L_C"/>
</dbReference>
<evidence type="ECO:0000313" key="3">
    <source>
        <dbReference type="EMBL" id="WMT79901.1"/>
    </source>
</evidence>
<dbReference type="Pfam" id="PF04466">
    <property type="entry name" value="Terminase_3"/>
    <property type="match status" value="1"/>
</dbReference>
<dbReference type="Gene3D" id="3.30.420.280">
    <property type="match status" value="1"/>
</dbReference>
<feature type="domain" description="Phage terminase large subunit C-terminal" evidence="2">
    <location>
        <begin position="260"/>
        <end position="400"/>
    </location>
</feature>
<feature type="domain" description="Phage terminase large subunit N-terminal" evidence="1">
    <location>
        <begin position="26"/>
        <end position="224"/>
    </location>
</feature>
<dbReference type="PANTHER" id="PTHR39184:SF1">
    <property type="entry name" value="PBSX PHAGE TERMINASE LARGE SUBUNIT"/>
    <property type="match status" value="1"/>
</dbReference>
<accession>A0ABY9PY93</accession>
<evidence type="ECO:0000313" key="4">
    <source>
        <dbReference type="Proteomes" id="UP001235030"/>
    </source>
</evidence>
<dbReference type="NCBIfam" id="TIGR01547">
    <property type="entry name" value="phage_term_2"/>
    <property type="match status" value="1"/>
</dbReference>
<dbReference type="EMBL" id="CP101637">
    <property type="protein sequence ID" value="WMT79901.1"/>
    <property type="molecule type" value="Genomic_DNA"/>
</dbReference>
<dbReference type="Proteomes" id="UP001235030">
    <property type="component" value="Chromosome"/>
</dbReference>
<evidence type="ECO:0000259" key="2">
    <source>
        <dbReference type="Pfam" id="PF17288"/>
    </source>
</evidence>